<keyword evidence="4" id="KW-1185">Reference proteome</keyword>
<dbReference type="InterPro" id="IPR013766">
    <property type="entry name" value="Thioredoxin_domain"/>
</dbReference>
<accession>A0A7Y9IRD9</accession>
<keyword evidence="1" id="KW-0472">Membrane</keyword>
<protein>
    <submittedName>
        <fullName evidence="3">Cytochrome oxidase Cu insertion factor (SCO1/SenC/PrrC family)</fullName>
    </submittedName>
</protein>
<gene>
    <name evidence="3" type="ORF">FHW18_000942</name>
</gene>
<organism evidence="3 4">
    <name type="scientific">Pigmentiphaga litoralis</name>
    <dbReference type="NCBI Taxonomy" id="516702"/>
    <lineage>
        <taxon>Bacteria</taxon>
        <taxon>Pseudomonadati</taxon>
        <taxon>Pseudomonadota</taxon>
        <taxon>Betaproteobacteria</taxon>
        <taxon>Burkholderiales</taxon>
        <taxon>Alcaligenaceae</taxon>
        <taxon>Pigmentiphaga</taxon>
    </lineage>
</organism>
<dbReference type="SUPFAM" id="SSF52833">
    <property type="entry name" value="Thioredoxin-like"/>
    <property type="match status" value="1"/>
</dbReference>
<dbReference type="InterPro" id="IPR036249">
    <property type="entry name" value="Thioredoxin-like_sf"/>
</dbReference>
<dbReference type="RefSeq" id="WP_179583823.1">
    <property type="nucleotide sequence ID" value="NZ_JACBYR010000001.1"/>
</dbReference>
<evidence type="ECO:0000313" key="4">
    <source>
        <dbReference type="Proteomes" id="UP000542125"/>
    </source>
</evidence>
<feature type="domain" description="Thioredoxin" evidence="2">
    <location>
        <begin position="61"/>
        <end position="212"/>
    </location>
</feature>
<evidence type="ECO:0000259" key="2">
    <source>
        <dbReference type="PROSITE" id="PS51352"/>
    </source>
</evidence>
<dbReference type="PROSITE" id="PS51352">
    <property type="entry name" value="THIOREDOXIN_2"/>
    <property type="match status" value="1"/>
</dbReference>
<dbReference type="EMBL" id="JACBYR010000001">
    <property type="protein sequence ID" value="NYE81671.1"/>
    <property type="molecule type" value="Genomic_DNA"/>
</dbReference>
<name>A0A7Y9IRD9_9BURK</name>
<comment type="caution">
    <text evidence="3">The sequence shown here is derived from an EMBL/GenBank/DDBJ whole genome shotgun (WGS) entry which is preliminary data.</text>
</comment>
<dbReference type="AlphaFoldDB" id="A0A7Y9IRD9"/>
<dbReference type="Proteomes" id="UP000542125">
    <property type="component" value="Unassembled WGS sequence"/>
</dbReference>
<reference evidence="3 4" key="1">
    <citation type="submission" date="2020-07" db="EMBL/GenBank/DDBJ databases">
        <title>Genomic Encyclopedia of Type Strains, Phase IV (KMG-V): Genome sequencing to study the core and pangenomes of soil and plant-associated prokaryotes.</title>
        <authorList>
            <person name="Whitman W."/>
        </authorList>
    </citation>
    <scope>NUCLEOTIDE SEQUENCE [LARGE SCALE GENOMIC DNA]</scope>
    <source>
        <strain evidence="3 4">SAS40</strain>
    </source>
</reference>
<feature type="transmembrane region" description="Helical" evidence="1">
    <location>
        <begin position="25"/>
        <end position="47"/>
    </location>
</feature>
<evidence type="ECO:0000313" key="3">
    <source>
        <dbReference type="EMBL" id="NYE81671.1"/>
    </source>
</evidence>
<sequence>MSDTSVSRAADPRGRNAPPPKRSTFTLFMVLLVCAAPVLFAAAAYFLNWRPAGSTNYGQLITPQRPVPDAAVMPLTNLDGTPFDLRSLYGKWVLISSNSGACDEACAKNLFIIRQTHASTGKEIGRIERVWLINDKEPVPTIVIRAYEGMRFVRGDARQIADFLALPDGVANTPEALRKHIWLVDPRGNLMMRFPENPDPAELRNDIGELLKASRIG</sequence>
<keyword evidence="1" id="KW-0812">Transmembrane</keyword>
<keyword evidence="1" id="KW-1133">Transmembrane helix</keyword>
<proteinExistence type="predicted"/>
<evidence type="ECO:0000256" key="1">
    <source>
        <dbReference type="SAM" id="Phobius"/>
    </source>
</evidence>
<dbReference type="Gene3D" id="3.40.30.10">
    <property type="entry name" value="Glutaredoxin"/>
    <property type="match status" value="1"/>
</dbReference>